<evidence type="ECO:0000313" key="2">
    <source>
        <dbReference type="Proteomes" id="UP000233435"/>
    </source>
</evidence>
<proteinExistence type="predicted"/>
<accession>A0A2N3HGU4</accession>
<dbReference type="Proteomes" id="UP000233435">
    <property type="component" value="Unassembled WGS sequence"/>
</dbReference>
<name>A0A2N3HGU4_9FLAO</name>
<dbReference type="EMBL" id="PJEO01000051">
    <property type="protein sequence ID" value="PKQ44185.1"/>
    <property type="molecule type" value="Genomic_DNA"/>
</dbReference>
<keyword evidence="2" id="KW-1185">Reference proteome</keyword>
<organism evidence="1 2">
    <name type="scientific">Confluentibacter flavum</name>
    <dbReference type="NCBI Taxonomy" id="1909700"/>
    <lineage>
        <taxon>Bacteria</taxon>
        <taxon>Pseudomonadati</taxon>
        <taxon>Bacteroidota</taxon>
        <taxon>Flavobacteriia</taxon>
        <taxon>Flavobacteriales</taxon>
        <taxon>Flavobacteriaceae</taxon>
        <taxon>Confluentibacter</taxon>
    </lineage>
</organism>
<protein>
    <submittedName>
        <fullName evidence="1">Uncharacterized protein</fullName>
    </submittedName>
</protein>
<evidence type="ECO:0000313" key="1">
    <source>
        <dbReference type="EMBL" id="PKQ44185.1"/>
    </source>
</evidence>
<reference evidence="1 2" key="1">
    <citation type="submission" date="2017-12" db="EMBL/GenBank/DDBJ databases">
        <title>Confluentibacter flavum sp. nov., isolated from the saline lake.</title>
        <authorList>
            <person name="Yu L."/>
        </authorList>
    </citation>
    <scope>NUCLEOTIDE SEQUENCE [LARGE SCALE GENOMIC DNA]</scope>
    <source>
        <strain evidence="1 2">3B</strain>
    </source>
</reference>
<sequence length="91" mass="10532">MCCYENNGVMLDSNLNSAYTNVGKIRILGLEVWTQFSTTKNWSNFIGANMYNYATNGVFVFRHRDGITKPYDVNSSNIKYSVNINFTYSFW</sequence>
<gene>
    <name evidence="1" type="ORF">CSW08_13865</name>
</gene>
<comment type="caution">
    <text evidence="1">The sequence shown here is derived from an EMBL/GenBank/DDBJ whole genome shotgun (WGS) entry which is preliminary data.</text>
</comment>
<dbReference type="AlphaFoldDB" id="A0A2N3HGU4"/>